<reference evidence="2" key="1">
    <citation type="submission" date="2020-10" db="EMBL/GenBank/DDBJ databases">
        <authorList>
            <person name="Gilroy R."/>
        </authorList>
    </citation>
    <scope>NUCLEOTIDE SEQUENCE</scope>
    <source>
        <strain evidence="2">CHK187-14744</strain>
    </source>
</reference>
<gene>
    <name evidence="2" type="ORF">IAB63_05075</name>
</gene>
<dbReference type="InterPro" id="IPR050270">
    <property type="entry name" value="DegV_domain_contain"/>
</dbReference>
<evidence type="ECO:0000313" key="3">
    <source>
        <dbReference type="Proteomes" id="UP000824164"/>
    </source>
</evidence>
<dbReference type="NCBIfam" id="TIGR00762">
    <property type="entry name" value="DegV"/>
    <property type="match status" value="1"/>
</dbReference>
<dbReference type="SUPFAM" id="SSF82549">
    <property type="entry name" value="DAK1/DegV-like"/>
    <property type="match status" value="1"/>
</dbReference>
<proteinExistence type="predicted"/>
<comment type="caution">
    <text evidence="2">The sequence shown here is derived from an EMBL/GenBank/DDBJ whole genome shotgun (WGS) entry which is preliminary data.</text>
</comment>
<protein>
    <submittedName>
        <fullName evidence="2">DegV family protein</fullName>
    </submittedName>
</protein>
<dbReference type="AlphaFoldDB" id="A0A9D1HG18"/>
<dbReference type="GO" id="GO:0008289">
    <property type="term" value="F:lipid binding"/>
    <property type="evidence" value="ECO:0007669"/>
    <property type="project" value="UniProtKB-KW"/>
</dbReference>
<organism evidence="2 3">
    <name type="scientific">Candidatus Onthocola gallistercoris</name>
    <dbReference type="NCBI Taxonomy" id="2840876"/>
    <lineage>
        <taxon>Bacteria</taxon>
        <taxon>Bacillati</taxon>
        <taxon>Bacillota</taxon>
        <taxon>Bacilli</taxon>
        <taxon>Candidatus Onthocola</taxon>
    </lineage>
</organism>
<dbReference type="InterPro" id="IPR003797">
    <property type="entry name" value="DegV"/>
</dbReference>
<dbReference type="EMBL" id="DVLT01000035">
    <property type="protein sequence ID" value="HIU02606.1"/>
    <property type="molecule type" value="Genomic_DNA"/>
</dbReference>
<keyword evidence="1" id="KW-0446">Lipid-binding</keyword>
<sequence>MEYRIIGDSCLDLTDDLKNRENVAIVPLTLQVDGVDYVDDSSFDQKAFLKAVAASEECPKSSCPSPEHFKEAYGDDEVTVFGVTLSAELSGSYNSAMIGRQLSLEEHPDKKIHIFNSRSASAGETLIAMKIIECVESGCSFDETIRKVEEYIDSQQTMFVLENLETLRKNGRLTGVKATLVSVLNIKPVMIATPRGTIDQKSMGRGMKKAVLKMAEEVGSLVKQTEDRVFAIAHCNCYERAITLKKEILKRYHFKEVIIVNTAGVSTMYANDGGVIVAF</sequence>
<dbReference type="PANTHER" id="PTHR33434">
    <property type="entry name" value="DEGV DOMAIN-CONTAINING PROTEIN DR_1986-RELATED"/>
    <property type="match status" value="1"/>
</dbReference>
<evidence type="ECO:0000256" key="1">
    <source>
        <dbReference type="ARBA" id="ARBA00023121"/>
    </source>
</evidence>
<dbReference type="Pfam" id="PF02645">
    <property type="entry name" value="DegV"/>
    <property type="match status" value="1"/>
</dbReference>
<dbReference type="PANTHER" id="PTHR33434:SF2">
    <property type="entry name" value="FATTY ACID-BINDING PROTEIN TM_1468"/>
    <property type="match status" value="1"/>
</dbReference>
<accession>A0A9D1HG18</accession>
<dbReference type="PROSITE" id="PS51482">
    <property type="entry name" value="DEGV"/>
    <property type="match status" value="1"/>
</dbReference>
<reference evidence="2" key="2">
    <citation type="journal article" date="2021" name="PeerJ">
        <title>Extensive microbial diversity within the chicken gut microbiome revealed by metagenomics and culture.</title>
        <authorList>
            <person name="Gilroy R."/>
            <person name="Ravi A."/>
            <person name="Getino M."/>
            <person name="Pursley I."/>
            <person name="Horton D.L."/>
            <person name="Alikhan N.F."/>
            <person name="Baker D."/>
            <person name="Gharbi K."/>
            <person name="Hall N."/>
            <person name="Watson M."/>
            <person name="Adriaenssens E.M."/>
            <person name="Foster-Nyarko E."/>
            <person name="Jarju S."/>
            <person name="Secka A."/>
            <person name="Antonio M."/>
            <person name="Oren A."/>
            <person name="Chaudhuri R.R."/>
            <person name="La Ragione R."/>
            <person name="Hildebrand F."/>
            <person name="Pallen M.J."/>
        </authorList>
    </citation>
    <scope>NUCLEOTIDE SEQUENCE</scope>
    <source>
        <strain evidence="2">CHK187-14744</strain>
    </source>
</reference>
<dbReference type="Gene3D" id="2.20.28.50">
    <property type="entry name" value="degv family protein"/>
    <property type="match status" value="1"/>
</dbReference>
<dbReference type="InterPro" id="IPR043168">
    <property type="entry name" value="DegV_C"/>
</dbReference>
<evidence type="ECO:0000313" key="2">
    <source>
        <dbReference type="EMBL" id="HIU02606.1"/>
    </source>
</evidence>
<dbReference type="Proteomes" id="UP000824164">
    <property type="component" value="Unassembled WGS sequence"/>
</dbReference>
<dbReference type="Gene3D" id="3.30.1180.10">
    <property type="match status" value="1"/>
</dbReference>
<name>A0A9D1HG18_9FIRM</name>
<dbReference type="Gene3D" id="3.40.50.10440">
    <property type="entry name" value="Dihydroxyacetone kinase, domain 1"/>
    <property type="match status" value="1"/>
</dbReference>